<feature type="compositionally biased region" description="Low complexity" evidence="1">
    <location>
        <begin position="63"/>
        <end position="80"/>
    </location>
</feature>
<dbReference type="OrthoDB" id="2013972at2759"/>
<evidence type="ECO:0000313" key="2">
    <source>
        <dbReference type="EMBL" id="KAG5648352.1"/>
    </source>
</evidence>
<gene>
    <name evidence="2" type="ORF">DXG03_004924</name>
</gene>
<feature type="compositionally biased region" description="Low complexity" evidence="1">
    <location>
        <begin position="481"/>
        <end position="492"/>
    </location>
</feature>
<feature type="region of interest" description="Disordered" evidence="1">
    <location>
        <begin position="466"/>
        <end position="492"/>
    </location>
</feature>
<feature type="region of interest" description="Disordered" evidence="1">
    <location>
        <begin position="113"/>
        <end position="157"/>
    </location>
</feature>
<feature type="region of interest" description="Disordered" evidence="1">
    <location>
        <begin position="1"/>
        <end position="85"/>
    </location>
</feature>
<feature type="compositionally biased region" description="Polar residues" evidence="1">
    <location>
        <begin position="610"/>
        <end position="622"/>
    </location>
</feature>
<reference evidence="2" key="2">
    <citation type="submission" date="2021-10" db="EMBL/GenBank/DDBJ databases">
        <title>Phylogenomics reveals ancestral predisposition of the termite-cultivated fungus Termitomyces towards a domesticated lifestyle.</title>
        <authorList>
            <person name="Auxier B."/>
            <person name="Grum-Grzhimaylo A."/>
            <person name="Cardenas M.E."/>
            <person name="Lodge J.D."/>
            <person name="Laessoe T."/>
            <person name="Pedersen O."/>
            <person name="Smith M.E."/>
            <person name="Kuyper T.W."/>
            <person name="Franco-Molano E.A."/>
            <person name="Baroni T.J."/>
            <person name="Aanen D.K."/>
        </authorList>
    </citation>
    <scope>NUCLEOTIDE SEQUENCE</scope>
    <source>
        <strain evidence="2">AP01</strain>
        <tissue evidence="2">Mycelium</tissue>
    </source>
</reference>
<feature type="region of interest" description="Disordered" evidence="1">
    <location>
        <begin position="583"/>
        <end position="649"/>
    </location>
</feature>
<reference evidence="2" key="1">
    <citation type="submission" date="2020-07" db="EMBL/GenBank/DDBJ databases">
        <authorList>
            <person name="Nieuwenhuis M."/>
            <person name="Van De Peppel L.J.J."/>
        </authorList>
    </citation>
    <scope>NUCLEOTIDE SEQUENCE</scope>
    <source>
        <strain evidence="2">AP01</strain>
        <tissue evidence="2">Mycelium</tissue>
    </source>
</reference>
<sequence>MLEEDLFFPGKLIDRDEDSEPDSASENRPLSHLNSTHSHSDTRAESIADSALLSTSSHTSDGASPLTPTTAAFPTTPSRSNSPVEPFTIEENEHEQEEAKDLLSQVIGDYHIPCKEPATQDDPAIDPATDVSDAVSPPTQRPPLQVKTPHKSRSLVSQPPGFAASAVSLIMSSVGSVAVPPDSLYELEPSLDSKGRVRPRGYSLTSSLPVPDSESRRGHSNSVPTSPHADIQSIPPVPPLLMTVPKPPANPRDHSLLAAIYGKLLESRFINISPLALLTNAMGLHFKDVRTHPPLQYRFPALAQKVRRIAPDAEKEDYFDSEYASDSDDARDAILPSPLPRSMKKRTSRRVSSQSFDELETPISEDNRYIDVRGLIHHASPYITLDETRASALSPSTKSVFPGLSSAKLQSSFLPNTTMHLDLKTLNLHLALRAAEVLACSESMWEWVLDYQAAAKARRANRTTRSYRSGSGSIDLPPRPSITSVSSSKDSTDSFKNSIVELTRDDFDGLLLKFEMYVLLALVSPPHLLIVIYRIRDMRDKCALGSALGERFSWSVAESSTSAARKIFNTACEKWDKWELEQSTANRGTSSAPSRHPHRPSSSHRPSSAGQTPQSLFHFSDQTNHDRGYGHEKRKTSASTLTGATLPPTHMMSRAMRVFVAWKP</sequence>
<dbReference type="Proteomes" id="UP000775547">
    <property type="component" value="Unassembled WGS sequence"/>
</dbReference>
<dbReference type="EMBL" id="JABCKV010000003">
    <property type="protein sequence ID" value="KAG5648352.1"/>
    <property type="molecule type" value="Genomic_DNA"/>
</dbReference>
<evidence type="ECO:0000313" key="3">
    <source>
        <dbReference type="Proteomes" id="UP000775547"/>
    </source>
</evidence>
<comment type="caution">
    <text evidence="2">The sequence shown here is derived from an EMBL/GenBank/DDBJ whole genome shotgun (WGS) entry which is preliminary data.</text>
</comment>
<feature type="region of interest" description="Disordered" evidence="1">
    <location>
        <begin position="188"/>
        <end position="245"/>
    </location>
</feature>
<feature type="compositionally biased region" description="Acidic residues" evidence="1">
    <location>
        <begin position="319"/>
        <end position="329"/>
    </location>
</feature>
<name>A0A9P7GJU1_9AGAR</name>
<protein>
    <submittedName>
        <fullName evidence="2">Uncharacterized protein</fullName>
    </submittedName>
</protein>
<feature type="compositionally biased region" description="Polar residues" evidence="1">
    <location>
        <begin position="52"/>
        <end position="62"/>
    </location>
</feature>
<dbReference type="AlphaFoldDB" id="A0A9P7GJU1"/>
<evidence type="ECO:0000256" key="1">
    <source>
        <dbReference type="SAM" id="MobiDB-lite"/>
    </source>
</evidence>
<keyword evidence="3" id="KW-1185">Reference proteome</keyword>
<feature type="compositionally biased region" description="Pro residues" evidence="1">
    <location>
        <begin position="235"/>
        <end position="245"/>
    </location>
</feature>
<proteinExistence type="predicted"/>
<feature type="region of interest" description="Disordered" evidence="1">
    <location>
        <begin position="318"/>
        <end position="358"/>
    </location>
</feature>
<accession>A0A9P7GJU1</accession>
<feature type="compositionally biased region" description="Polar residues" evidence="1">
    <location>
        <begin position="24"/>
        <end position="37"/>
    </location>
</feature>
<organism evidence="2 3">
    <name type="scientific">Asterophora parasitica</name>
    <dbReference type="NCBI Taxonomy" id="117018"/>
    <lineage>
        <taxon>Eukaryota</taxon>
        <taxon>Fungi</taxon>
        <taxon>Dikarya</taxon>
        <taxon>Basidiomycota</taxon>
        <taxon>Agaricomycotina</taxon>
        <taxon>Agaricomycetes</taxon>
        <taxon>Agaricomycetidae</taxon>
        <taxon>Agaricales</taxon>
        <taxon>Tricholomatineae</taxon>
        <taxon>Lyophyllaceae</taxon>
        <taxon>Asterophora</taxon>
    </lineage>
</organism>